<dbReference type="EMBL" id="VAUV01000009">
    <property type="protein sequence ID" value="TLD70197.1"/>
    <property type="molecule type" value="Genomic_DNA"/>
</dbReference>
<comment type="caution">
    <text evidence="1">The sequence shown here is derived from an EMBL/GenBank/DDBJ whole genome shotgun (WGS) entry which is preliminary data.</text>
</comment>
<protein>
    <submittedName>
        <fullName evidence="1">Uncharacterized protein</fullName>
    </submittedName>
</protein>
<accession>A0A5R8KD80</accession>
<evidence type="ECO:0000313" key="1">
    <source>
        <dbReference type="EMBL" id="TLD70197.1"/>
    </source>
</evidence>
<evidence type="ECO:0000313" key="2">
    <source>
        <dbReference type="Proteomes" id="UP000306196"/>
    </source>
</evidence>
<dbReference type="Pfam" id="PF19822">
    <property type="entry name" value="DUF6304"/>
    <property type="match status" value="1"/>
</dbReference>
<sequence>MSAIFRDKFGKERIAIQTTGSALSTTIRGIDFSGTDFESLTPATASDLFELCHGYLCGCELSITIPARVVSADGFRLVEIHAEINLGYREPRGGLYAAIVRNRLALPEFAIMSRGDSGWFEDELLSLATQLPDGFMLEACITCGLSDYSPYGHGCFGCMACFRGVADEYRRVQTKAGIFAIWDRLTEYVQETHYCQHYEPRPLGRGYRG</sequence>
<gene>
    <name evidence="1" type="ORF">FEM03_13485</name>
</gene>
<dbReference type="InterPro" id="IPR046271">
    <property type="entry name" value="DUF6304"/>
</dbReference>
<proteinExistence type="predicted"/>
<name>A0A5R8KD80_9BACT</name>
<reference evidence="1 2" key="1">
    <citation type="submission" date="2019-05" db="EMBL/GenBank/DDBJ databases">
        <title>Verrucobacter flavum gen. nov., sp. nov. a new member of the family Verrucomicrobiaceae.</title>
        <authorList>
            <person name="Szuroczki S."/>
            <person name="Abbaszade G."/>
            <person name="Szabo A."/>
            <person name="Felfoldi T."/>
            <person name="Schumann P."/>
            <person name="Boka K."/>
            <person name="Keki Z."/>
            <person name="Toumi M."/>
            <person name="Toth E."/>
        </authorList>
    </citation>
    <scope>NUCLEOTIDE SEQUENCE [LARGE SCALE GENOMIC DNA]</scope>
    <source>
        <strain evidence="1 2">MG-N-17</strain>
    </source>
</reference>
<dbReference type="Proteomes" id="UP000306196">
    <property type="component" value="Unassembled WGS sequence"/>
</dbReference>
<dbReference type="AlphaFoldDB" id="A0A5R8KD80"/>
<keyword evidence="2" id="KW-1185">Reference proteome</keyword>
<organism evidence="1 2">
    <name type="scientific">Phragmitibacter flavus</name>
    <dbReference type="NCBI Taxonomy" id="2576071"/>
    <lineage>
        <taxon>Bacteria</taxon>
        <taxon>Pseudomonadati</taxon>
        <taxon>Verrucomicrobiota</taxon>
        <taxon>Verrucomicrobiia</taxon>
        <taxon>Verrucomicrobiales</taxon>
        <taxon>Verrucomicrobiaceae</taxon>
        <taxon>Phragmitibacter</taxon>
    </lineage>
</organism>
<dbReference type="RefSeq" id="WP_166442844.1">
    <property type="nucleotide sequence ID" value="NZ_VAUV01000009.1"/>
</dbReference>